<dbReference type="Proteomes" id="UP000095286">
    <property type="component" value="Unplaced"/>
</dbReference>
<evidence type="ECO:0000313" key="1">
    <source>
        <dbReference type="Proteomes" id="UP000095286"/>
    </source>
</evidence>
<name>A0AC35TXF4_9BILA</name>
<sequence>MSKETDAVGKETNLTANTSSSTTTSSGTSFNLKRGDKLKGRKRINQEGGEDFVDHKIQKMTEPSPSTSKKGKGKKKNEKSNLMGTIDEIGVPVDKKMSVNLTDCFPSTRMTRSQAKMKQDPPESQPSSSKDFTQSTLGRLLAESPDNPTTSSYKKLWEPSCNQGSKMESSYTTFTTDKSRHPNNEDGDISNALLSSSSSASSDYQHEPSHHLPTAKGSLRQDRSSPPHSSNSKVSRCRRAAARMLSNSISLSRAKKNKSSQDDSSSSSSEKGPSYVGASTTIQQALDGSPSSSRHGPGPSSIAPPSPYVRGSPAPFGTSSPAPTSAMAAQATMLSFASSFNNHQQQPYSTPPSSSSAPTTNSLLSGRNNILNFLPSRMQHILAASSGSSHTRMSTLLEGLLAANDESRQLVAVTELAEIFLLGNEESLPNLPLKDMVNAIGKLLSKEENFELMLTASRCLTNMIEAVPRTLTIINDVIPYLLLKLEKIECIDVAEQCLIALEQISRRNAKHILQSNGIVSVISFIDFFSMPPQRLAFQIAANCATYLTPNEFGQVKHVLGELTNRYQREEDKRISESITSFFSRIIDNLYHHQDLLRQVVGSENQLLRAVQHLLVTQANTMSSTTFQQLIKILRQICHKCSDKAVALMVELHFADTIKYLILGSHDKANHTDTKHYVTRSQSHIYELILLMGELIPDLNHEGIFQLTPIIDKIVLPFLQAHSNGGNYVNASSLAQSMLGGGSSYMGGGSPFQYGQSFFANIQRNMRVRPMDQSGLGQVQWCFRESASAESTPLPLTHSNYIEARVNAGDSVFNYEDESEEQNLWQINLNDMMMTNIRTQEIFGLLRKMIPPPDHNISPQSSSASIQSMEVSEVDERKELLKSNPTPIYEAIQILFPILLTIGENLTAFHLRYNSIRVMNRMISSLDDSPPSAHLISRLHFTGYLTNCLSSYNVNKKDLAVTISALQMAHILLQKYPQIFTPLFKRDGVFSEIEKLAFSGECPDASMEVERAPESLEQQREEAMIAALTATNSTPLHQPAPPTRSSQSMFGQLIDQAYSSDSNSNGSPNYFGGGYPPTTHQHPFASTTFPTDFMNEVKRTSKSIVAESSSSKKTTKSGEVEDSLKDWIVAEAKYLLEKFCNVTAPGTELDEVVGKLSQISALLCSKKNDVPTGVIKSLLAIMLDNDISPFQITKAGLVQSLIEYLSSEDTHMISPKKERVKNFMSAFYDFEEEVDEIEYVQKAARASSNYNIFVAKIVGAVNQLEQFPVRTFDLVSSSSSSLQGIQAMKFFHSHQIRCTLRKHPACKKLNDWRHSNASIKVDPFTTIAAIIKYLFDRGITNPNGLEADVDSDDTDMLTDEDADERSNVGGLKAKTNSFQGLIEMVINDQPIPKDMTILQAVRVYGLNAPADESYLSSSIWTSCFTIHYRAKDLPPNEDTFSESGIKFGTPPTLLPAPNKHGESSKTTNFDKKKSKKELKLRPHDSLWLEGKVPESVNGLDLYLTGNSNIPVSDPSLQSIILLRILFGLNKFYTTLHNFHLMPITNKQLIPNSAFISKKLNAKVCRQLSDFVSITTQHFPTWLCELIKLAPFLFEFSTRRNYFYYTAFGKERAMIHMVSCSSGEDNEQQSGSKYLPSREKRKITVRRDAVLKQAYNFLNASNNMKIYMDIEFEGEVGTGYGPTLEFYSLMSAELQKHSLKLWRGNGVTRTNVAKQAENEEYTESESGLYPCVNYSNHTKTRESRIRKFEMLGRLMAQTLLDSRMLDIPFNSVFFKWLLNDTNSFTISDLEVVDSTLYSILRQLMTADAEDIDSIEQYFSLPGNDSFELIKGGKNMKVSKENAIQFVNLVTHWILKEGIQLEMEAVRAGFEVVISIDKIKIFSADELGELFGGVNPVVCDEFWVADQLKRAFKPDHGYSHESIQIKWLIEMLAGFDCENRRKFLQFVTGSPRLPSGGFRFLSPALTIVKKTQCNGTGSDQELPSAMTCYNYLKIPPYSSKEIFYSKFCEALNHIYSFHLT</sequence>
<accession>A0AC35TXF4</accession>
<protein>
    <submittedName>
        <fullName evidence="2">E3 ubiquitin-protein ligase</fullName>
    </submittedName>
</protein>
<dbReference type="WBParaSite" id="RSKR_0000499700.1">
    <property type="protein sequence ID" value="RSKR_0000499700.1"/>
    <property type="gene ID" value="RSKR_0000499700"/>
</dbReference>
<evidence type="ECO:0000313" key="2">
    <source>
        <dbReference type="WBParaSite" id="RSKR_0000499700.1"/>
    </source>
</evidence>
<organism evidence="1 2">
    <name type="scientific">Rhabditophanes sp. KR3021</name>
    <dbReference type="NCBI Taxonomy" id="114890"/>
    <lineage>
        <taxon>Eukaryota</taxon>
        <taxon>Metazoa</taxon>
        <taxon>Ecdysozoa</taxon>
        <taxon>Nematoda</taxon>
        <taxon>Chromadorea</taxon>
        <taxon>Rhabditida</taxon>
        <taxon>Tylenchina</taxon>
        <taxon>Panagrolaimomorpha</taxon>
        <taxon>Strongyloidoidea</taxon>
        <taxon>Alloionematidae</taxon>
        <taxon>Rhabditophanes</taxon>
    </lineage>
</organism>
<proteinExistence type="predicted"/>
<reference evidence="2" key="1">
    <citation type="submission" date="2016-11" db="UniProtKB">
        <authorList>
            <consortium name="WormBaseParasite"/>
        </authorList>
    </citation>
    <scope>IDENTIFICATION</scope>
    <source>
        <strain evidence="2">KR3021</strain>
    </source>
</reference>